<dbReference type="Gene3D" id="3.30.70.2330">
    <property type="match status" value="1"/>
</dbReference>
<dbReference type="InterPro" id="IPR014905">
    <property type="entry name" value="HIRAN"/>
</dbReference>
<keyword evidence="4" id="KW-1133">Transmembrane helix</keyword>
<keyword evidence="3" id="KW-0175">Coiled coil</keyword>
<dbReference type="GO" id="GO:0008270">
    <property type="term" value="F:zinc ion binding"/>
    <property type="evidence" value="ECO:0007669"/>
    <property type="project" value="InterPro"/>
</dbReference>
<dbReference type="GO" id="GO:0016818">
    <property type="term" value="F:hydrolase activity, acting on acid anhydrides, in phosphorus-containing anhydrides"/>
    <property type="evidence" value="ECO:0007669"/>
    <property type="project" value="InterPro"/>
</dbReference>
<evidence type="ECO:0000313" key="7">
    <source>
        <dbReference type="Proteomes" id="UP000255515"/>
    </source>
</evidence>
<evidence type="ECO:0000256" key="1">
    <source>
        <dbReference type="ARBA" id="ARBA00022723"/>
    </source>
</evidence>
<feature type="coiled-coil region" evidence="3">
    <location>
        <begin position="129"/>
        <end position="163"/>
    </location>
</feature>
<dbReference type="AlphaFoldDB" id="A0A376C067"/>
<proteinExistence type="predicted"/>
<keyword evidence="4" id="KW-0812">Transmembrane</keyword>
<keyword evidence="1" id="KW-0479">Metal-binding</keyword>
<sequence>MKKLIEEYDLMLSGTHYLDKNLNSRYYNAEGSRAGTIFELYHEDDNLYDPLAIMVLHKGKDIGYIPKDENLEIAYYLYHPEQFVVECRQKKKQIRGDFEMIVVIVKVFAITENYRPFSFEVFDEVFADYDECVEKLAQKRKEIKEEEEKIDNERTIIEQKKSELFYGRGSIEDNPKFQELKRKIESKNDENDTGGCLSIVIFVIIIYIIFKMCS</sequence>
<evidence type="ECO:0000259" key="5">
    <source>
        <dbReference type="Pfam" id="PF08797"/>
    </source>
</evidence>
<evidence type="ECO:0000256" key="2">
    <source>
        <dbReference type="ARBA" id="ARBA00022801"/>
    </source>
</evidence>
<accession>A0A376C067</accession>
<evidence type="ECO:0000256" key="3">
    <source>
        <dbReference type="SAM" id="Coils"/>
    </source>
</evidence>
<dbReference type="GO" id="GO:0003676">
    <property type="term" value="F:nucleic acid binding"/>
    <property type="evidence" value="ECO:0007669"/>
    <property type="project" value="InterPro"/>
</dbReference>
<protein>
    <recommendedName>
        <fullName evidence="5">HIRAN domain-containing protein</fullName>
    </recommendedName>
</protein>
<dbReference type="RefSeq" id="WP_002686467.1">
    <property type="nucleotide sequence ID" value="NZ_UFTJ01000001.1"/>
</dbReference>
<organism evidence="6 7">
    <name type="scientific">Bergeyella zoohelcum</name>
    <dbReference type="NCBI Taxonomy" id="1015"/>
    <lineage>
        <taxon>Bacteria</taxon>
        <taxon>Pseudomonadati</taxon>
        <taxon>Bacteroidota</taxon>
        <taxon>Flavobacteriia</taxon>
        <taxon>Flavobacteriales</taxon>
        <taxon>Weeksellaceae</taxon>
        <taxon>Bergeyella</taxon>
    </lineage>
</organism>
<dbReference type="Pfam" id="PF08797">
    <property type="entry name" value="HIRAN"/>
    <property type="match status" value="1"/>
</dbReference>
<gene>
    <name evidence="6" type="ORF">NCTC11661_00790</name>
</gene>
<name>A0A376C067_9FLAO</name>
<evidence type="ECO:0000313" key="6">
    <source>
        <dbReference type="EMBL" id="SSZ47124.1"/>
    </source>
</evidence>
<keyword evidence="2" id="KW-0378">Hydrolase</keyword>
<dbReference type="EMBL" id="UFTJ01000001">
    <property type="protein sequence ID" value="SSZ47124.1"/>
    <property type="molecule type" value="Genomic_DNA"/>
</dbReference>
<keyword evidence="4" id="KW-0472">Membrane</keyword>
<feature type="domain" description="HIRAN" evidence="5">
    <location>
        <begin position="24"/>
        <end position="82"/>
    </location>
</feature>
<reference evidence="6 7" key="1">
    <citation type="submission" date="2018-06" db="EMBL/GenBank/DDBJ databases">
        <authorList>
            <consortium name="Pathogen Informatics"/>
            <person name="Doyle S."/>
        </authorList>
    </citation>
    <scope>NUCLEOTIDE SEQUENCE [LARGE SCALE GENOMIC DNA]</scope>
    <source>
        <strain evidence="6 7">NCTC11661</strain>
    </source>
</reference>
<evidence type="ECO:0000256" key="4">
    <source>
        <dbReference type="SAM" id="Phobius"/>
    </source>
</evidence>
<feature type="transmembrane region" description="Helical" evidence="4">
    <location>
        <begin position="191"/>
        <end position="210"/>
    </location>
</feature>
<dbReference type="Proteomes" id="UP000255515">
    <property type="component" value="Unassembled WGS sequence"/>
</dbReference>